<sequence length="264" mass="29490">MHTTELPGIDTDIAKQLETDFAFVPPLSAVSGDNLEAFSRLEDIRNTEKMMEFASNWDVDRKEVLEGRVFDFVELRHVNEGLVPTTIDDEIMVADHDANEDGTWNIDSMLLSSGLTFMYFPFTVVVPNTFILFIIASIKVVIAESTVLILAVHNVHATNSELRQESRVASLNVSQNKYSAYISRFMNHMSSSRSALMHVGIRSSAAHGPMPKFEFGYIFLITAGDIQDDHFYSLGPQHHDERYICNGGHIMIESPTATLETGTG</sequence>
<reference evidence="2" key="1">
    <citation type="journal article" date="2020" name="New Phytol.">
        <title>Comparative genomics reveals dynamic genome evolution in host specialist ectomycorrhizal fungi.</title>
        <authorList>
            <person name="Lofgren L.A."/>
            <person name="Nguyen N.H."/>
            <person name="Vilgalys R."/>
            <person name="Ruytinx J."/>
            <person name="Liao H.L."/>
            <person name="Branco S."/>
            <person name="Kuo A."/>
            <person name="LaButti K."/>
            <person name="Lipzen A."/>
            <person name="Andreopoulos W."/>
            <person name="Pangilinan J."/>
            <person name="Riley R."/>
            <person name="Hundley H."/>
            <person name="Na H."/>
            <person name="Barry K."/>
            <person name="Grigoriev I.V."/>
            <person name="Stajich J.E."/>
            <person name="Kennedy P.G."/>
        </authorList>
    </citation>
    <scope>NUCLEOTIDE SEQUENCE</scope>
    <source>
        <strain evidence="2">S12</strain>
    </source>
</reference>
<dbReference type="GeneID" id="64603507"/>
<evidence type="ECO:0000256" key="1">
    <source>
        <dbReference type="SAM" id="Phobius"/>
    </source>
</evidence>
<name>A0A9P7D9W9_9AGAM</name>
<proteinExistence type="predicted"/>
<dbReference type="OrthoDB" id="3226942at2759"/>
<feature type="transmembrane region" description="Helical" evidence="1">
    <location>
        <begin position="117"/>
        <end position="138"/>
    </location>
</feature>
<evidence type="ECO:0000313" key="3">
    <source>
        <dbReference type="Proteomes" id="UP000719766"/>
    </source>
</evidence>
<protein>
    <submittedName>
        <fullName evidence="2">Uncharacterized protein</fullName>
    </submittedName>
</protein>
<evidence type="ECO:0000313" key="2">
    <source>
        <dbReference type="EMBL" id="KAG1784412.1"/>
    </source>
</evidence>
<gene>
    <name evidence="2" type="ORF">HD556DRAFT_1540437</name>
</gene>
<dbReference type="EMBL" id="JABBWE010000149">
    <property type="protein sequence ID" value="KAG1784412.1"/>
    <property type="molecule type" value="Genomic_DNA"/>
</dbReference>
<keyword evidence="1" id="KW-0812">Transmembrane</keyword>
<dbReference type="RefSeq" id="XP_041151897.1">
    <property type="nucleotide sequence ID" value="XM_041309743.1"/>
</dbReference>
<dbReference type="Proteomes" id="UP000719766">
    <property type="component" value="Unassembled WGS sequence"/>
</dbReference>
<accession>A0A9P7D9W9</accession>
<comment type="caution">
    <text evidence="2">The sequence shown here is derived from an EMBL/GenBank/DDBJ whole genome shotgun (WGS) entry which is preliminary data.</text>
</comment>
<organism evidence="2 3">
    <name type="scientific">Suillus plorans</name>
    <dbReference type="NCBI Taxonomy" id="116603"/>
    <lineage>
        <taxon>Eukaryota</taxon>
        <taxon>Fungi</taxon>
        <taxon>Dikarya</taxon>
        <taxon>Basidiomycota</taxon>
        <taxon>Agaricomycotina</taxon>
        <taxon>Agaricomycetes</taxon>
        <taxon>Agaricomycetidae</taxon>
        <taxon>Boletales</taxon>
        <taxon>Suillineae</taxon>
        <taxon>Suillaceae</taxon>
        <taxon>Suillus</taxon>
    </lineage>
</organism>
<keyword evidence="3" id="KW-1185">Reference proteome</keyword>
<keyword evidence="1" id="KW-1133">Transmembrane helix</keyword>
<dbReference type="AlphaFoldDB" id="A0A9P7D9W9"/>
<keyword evidence="1" id="KW-0472">Membrane</keyword>